<dbReference type="AlphaFoldDB" id="A0A562SZM2"/>
<proteinExistence type="predicted"/>
<dbReference type="Proteomes" id="UP000316778">
    <property type="component" value="Unassembled WGS sequence"/>
</dbReference>
<dbReference type="EMBL" id="VLLG01000004">
    <property type="protein sequence ID" value="TWI86745.1"/>
    <property type="molecule type" value="Genomic_DNA"/>
</dbReference>
<feature type="transmembrane region" description="Helical" evidence="1">
    <location>
        <begin position="6"/>
        <end position="28"/>
    </location>
</feature>
<feature type="transmembrane region" description="Helical" evidence="1">
    <location>
        <begin position="66"/>
        <end position="84"/>
    </location>
</feature>
<feature type="transmembrane region" description="Helical" evidence="1">
    <location>
        <begin position="96"/>
        <end position="114"/>
    </location>
</feature>
<keyword evidence="1" id="KW-0472">Membrane</keyword>
<reference evidence="2 3" key="1">
    <citation type="journal article" date="2013" name="Stand. Genomic Sci.">
        <title>Genomic Encyclopedia of Type Strains, Phase I: The one thousand microbial genomes (KMG-I) project.</title>
        <authorList>
            <person name="Kyrpides N.C."/>
            <person name="Woyke T."/>
            <person name="Eisen J.A."/>
            <person name="Garrity G."/>
            <person name="Lilburn T.G."/>
            <person name="Beck B.J."/>
            <person name="Whitman W.B."/>
            <person name="Hugenholtz P."/>
            <person name="Klenk H.P."/>
        </authorList>
    </citation>
    <scope>NUCLEOTIDE SEQUENCE [LARGE SCALE GENOMIC DNA]</scope>
    <source>
        <strain evidence="2 3">DSM 13484</strain>
    </source>
</reference>
<evidence type="ECO:0000313" key="2">
    <source>
        <dbReference type="EMBL" id="TWI86745.1"/>
    </source>
</evidence>
<evidence type="ECO:0000313" key="3">
    <source>
        <dbReference type="Proteomes" id="UP000316778"/>
    </source>
</evidence>
<feature type="transmembrane region" description="Helical" evidence="1">
    <location>
        <begin position="134"/>
        <end position="155"/>
    </location>
</feature>
<protein>
    <recommendedName>
        <fullName evidence="4">DUF2306 domain-containing protein</fullName>
    </recommendedName>
</protein>
<sequence>MNLPLSTLGIFHTVVSVIALVFAAISLVREGVINPRSRTGRYYMIITVIACVSAFGLSRAGGFNPGHALALLILLLFGVALLAVRTQLFGRASAYVEVFCMSATLFFSLVPGINETFLRLPLRNPLSTDIDSPATQRALMVLFVLFLAGVGWQLLKVRAAVRQRAGGIIH</sequence>
<feature type="transmembrane region" description="Helical" evidence="1">
    <location>
        <begin position="40"/>
        <end position="60"/>
    </location>
</feature>
<dbReference type="RefSeq" id="WP_145716788.1">
    <property type="nucleotide sequence ID" value="NZ_BAAAFY010000004.1"/>
</dbReference>
<evidence type="ECO:0008006" key="4">
    <source>
        <dbReference type="Google" id="ProtNLM"/>
    </source>
</evidence>
<dbReference type="OrthoDB" id="713921at2"/>
<name>A0A562SZM2_CHIJA</name>
<gene>
    <name evidence="2" type="ORF">LX66_4009</name>
</gene>
<keyword evidence="1" id="KW-1133">Transmembrane helix</keyword>
<comment type="caution">
    <text evidence="2">The sequence shown here is derived from an EMBL/GenBank/DDBJ whole genome shotgun (WGS) entry which is preliminary data.</text>
</comment>
<organism evidence="2 3">
    <name type="scientific">Chitinophaga japonensis</name>
    <name type="common">Flexibacter japonensis</name>
    <dbReference type="NCBI Taxonomy" id="104662"/>
    <lineage>
        <taxon>Bacteria</taxon>
        <taxon>Pseudomonadati</taxon>
        <taxon>Bacteroidota</taxon>
        <taxon>Chitinophagia</taxon>
        <taxon>Chitinophagales</taxon>
        <taxon>Chitinophagaceae</taxon>
        <taxon>Chitinophaga</taxon>
    </lineage>
</organism>
<accession>A0A562SZM2</accession>
<keyword evidence="1" id="KW-0812">Transmembrane</keyword>
<keyword evidence="3" id="KW-1185">Reference proteome</keyword>
<evidence type="ECO:0000256" key="1">
    <source>
        <dbReference type="SAM" id="Phobius"/>
    </source>
</evidence>